<organism evidence="3 4">
    <name type="scientific">Aromia moschata</name>
    <dbReference type="NCBI Taxonomy" id="1265417"/>
    <lineage>
        <taxon>Eukaryota</taxon>
        <taxon>Metazoa</taxon>
        <taxon>Ecdysozoa</taxon>
        <taxon>Arthropoda</taxon>
        <taxon>Hexapoda</taxon>
        <taxon>Insecta</taxon>
        <taxon>Pterygota</taxon>
        <taxon>Neoptera</taxon>
        <taxon>Endopterygota</taxon>
        <taxon>Coleoptera</taxon>
        <taxon>Polyphaga</taxon>
        <taxon>Cucujiformia</taxon>
        <taxon>Chrysomeloidea</taxon>
        <taxon>Cerambycidae</taxon>
        <taxon>Cerambycinae</taxon>
        <taxon>Callichromatini</taxon>
        <taxon>Aromia</taxon>
    </lineage>
</organism>
<dbReference type="Proteomes" id="UP001162162">
    <property type="component" value="Unassembled WGS sequence"/>
</dbReference>
<dbReference type="EMBL" id="JAPWTK010000242">
    <property type="protein sequence ID" value="KAJ8944707.1"/>
    <property type="molecule type" value="Genomic_DNA"/>
</dbReference>
<gene>
    <name evidence="3" type="ORF">NQ318_007920</name>
</gene>
<dbReference type="AlphaFoldDB" id="A0AAV8Y0K5"/>
<keyword evidence="2" id="KW-0732">Signal</keyword>
<feature type="chain" id="PRO_5043642276" evidence="2">
    <location>
        <begin position="21"/>
        <end position="86"/>
    </location>
</feature>
<accession>A0AAV8Y0K5</accession>
<evidence type="ECO:0000313" key="3">
    <source>
        <dbReference type="EMBL" id="KAJ8944707.1"/>
    </source>
</evidence>
<sequence>MFLKLACLWITEVIQVLVQCAQLKELLLLPKVIHCRTRLNLASRGFLGSMITNMMSEIDPDEPGDQVPCSPRPIPEVFPQIRPETK</sequence>
<feature type="signal peptide" evidence="2">
    <location>
        <begin position="1"/>
        <end position="20"/>
    </location>
</feature>
<protein>
    <submittedName>
        <fullName evidence="3">Uncharacterized protein</fullName>
    </submittedName>
</protein>
<keyword evidence="4" id="KW-1185">Reference proteome</keyword>
<name>A0AAV8Y0K5_9CUCU</name>
<feature type="region of interest" description="Disordered" evidence="1">
    <location>
        <begin position="60"/>
        <end position="86"/>
    </location>
</feature>
<proteinExistence type="predicted"/>
<comment type="caution">
    <text evidence="3">The sequence shown here is derived from an EMBL/GenBank/DDBJ whole genome shotgun (WGS) entry which is preliminary data.</text>
</comment>
<evidence type="ECO:0000313" key="4">
    <source>
        <dbReference type="Proteomes" id="UP001162162"/>
    </source>
</evidence>
<evidence type="ECO:0000256" key="1">
    <source>
        <dbReference type="SAM" id="MobiDB-lite"/>
    </source>
</evidence>
<reference evidence="3" key="1">
    <citation type="journal article" date="2023" name="Insect Mol. Biol.">
        <title>Genome sequencing provides insights into the evolution of gene families encoding plant cell wall-degrading enzymes in longhorned beetles.</title>
        <authorList>
            <person name="Shin N.R."/>
            <person name="Okamura Y."/>
            <person name="Kirsch R."/>
            <person name="Pauchet Y."/>
        </authorList>
    </citation>
    <scope>NUCLEOTIDE SEQUENCE</scope>
    <source>
        <strain evidence="3">AMC_N1</strain>
    </source>
</reference>
<evidence type="ECO:0000256" key="2">
    <source>
        <dbReference type="SAM" id="SignalP"/>
    </source>
</evidence>